<proteinExistence type="predicted"/>
<dbReference type="EMBL" id="KV454300">
    <property type="protein sequence ID" value="ODQ70439.1"/>
    <property type="molecule type" value="Genomic_DNA"/>
</dbReference>
<organism evidence="1 2">
    <name type="scientific">Lipomyces starkeyi NRRL Y-11557</name>
    <dbReference type="NCBI Taxonomy" id="675824"/>
    <lineage>
        <taxon>Eukaryota</taxon>
        <taxon>Fungi</taxon>
        <taxon>Dikarya</taxon>
        <taxon>Ascomycota</taxon>
        <taxon>Saccharomycotina</taxon>
        <taxon>Lipomycetes</taxon>
        <taxon>Lipomycetales</taxon>
        <taxon>Lipomycetaceae</taxon>
        <taxon>Lipomyces</taxon>
    </lineage>
</organism>
<accession>A0A1E3PYB2</accession>
<dbReference type="Proteomes" id="UP000094385">
    <property type="component" value="Unassembled WGS sequence"/>
</dbReference>
<sequence>MGQNRIDAVDLGLPLIYRGHAWVNSLTGRASVYRATPDFSDIVCITVMDMPLELTDNVTDSQGIGLWYSCFLPMEELSFMHIEDREVSFNIVTLYGMIRNAVADTGRLR</sequence>
<evidence type="ECO:0000313" key="1">
    <source>
        <dbReference type="EMBL" id="ODQ70439.1"/>
    </source>
</evidence>
<reference evidence="1 2" key="1">
    <citation type="journal article" date="2016" name="Proc. Natl. Acad. Sci. U.S.A.">
        <title>Comparative genomics of biotechnologically important yeasts.</title>
        <authorList>
            <person name="Riley R."/>
            <person name="Haridas S."/>
            <person name="Wolfe K.H."/>
            <person name="Lopes M.R."/>
            <person name="Hittinger C.T."/>
            <person name="Goeker M."/>
            <person name="Salamov A.A."/>
            <person name="Wisecaver J.H."/>
            <person name="Long T.M."/>
            <person name="Calvey C.H."/>
            <person name="Aerts A.L."/>
            <person name="Barry K.W."/>
            <person name="Choi C."/>
            <person name="Clum A."/>
            <person name="Coughlan A.Y."/>
            <person name="Deshpande S."/>
            <person name="Douglass A.P."/>
            <person name="Hanson S.J."/>
            <person name="Klenk H.-P."/>
            <person name="LaButti K.M."/>
            <person name="Lapidus A."/>
            <person name="Lindquist E.A."/>
            <person name="Lipzen A.M."/>
            <person name="Meier-Kolthoff J.P."/>
            <person name="Ohm R.A."/>
            <person name="Otillar R.P."/>
            <person name="Pangilinan J.L."/>
            <person name="Peng Y."/>
            <person name="Rokas A."/>
            <person name="Rosa C.A."/>
            <person name="Scheuner C."/>
            <person name="Sibirny A.A."/>
            <person name="Slot J.C."/>
            <person name="Stielow J.B."/>
            <person name="Sun H."/>
            <person name="Kurtzman C.P."/>
            <person name="Blackwell M."/>
            <person name="Grigoriev I.V."/>
            <person name="Jeffries T.W."/>
        </authorList>
    </citation>
    <scope>NUCLEOTIDE SEQUENCE [LARGE SCALE GENOMIC DNA]</scope>
    <source>
        <strain evidence="1 2">NRRL Y-11557</strain>
    </source>
</reference>
<dbReference type="AlphaFoldDB" id="A0A1E3PYB2"/>
<protein>
    <submittedName>
        <fullName evidence="1">Uncharacterized protein</fullName>
    </submittedName>
</protein>
<gene>
    <name evidence="1" type="ORF">LIPSTDRAFT_65535</name>
</gene>
<evidence type="ECO:0000313" key="2">
    <source>
        <dbReference type="Proteomes" id="UP000094385"/>
    </source>
</evidence>
<keyword evidence="2" id="KW-1185">Reference proteome</keyword>
<name>A0A1E3PYB2_LIPST</name>